<comment type="caution">
    <text evidence="2">The sequence shown here is derived from an EMBL/GenBank/DDBJ whole genome shotgun (WGS) entry which is preliminary data.</text>
</comment>
<feature type="region of interest" description="Disordered" evidence="1">
    <location>
        <begin position="18"/>
        <end position="47"/>
    </location>
</feature>
<organism evidence="2 3">
    <name type="scientific">Pleurodeles waltl</name>
    <name type="common">Iberian ribbed newt</name>
    <dbReference type="NCBI Taxonomy" id="8319"/>
    <lineage>
        <taxon>Eukaryota</taxon>
        <taxon>Metazoa</taxon>
        <taxon>Chordata</taxon>
        <taxon>Craniata</taxon>
        <taxon>Vertebrata</taxon>
        <taxon>Euteleostomi</taxon>
        <taxon>Amphibia</taxon>
        <taxon>Batrachia</taxon>
        <taxon>Caudata</taxon>
        <taxon>Salamandroidea</taxon>
        <taxon>Salamandridae</taxon>
        <taxon>Pleurodelinae</taxon>
        <taxon>Pleurodeles</taxon>
    </lineage>
</organism>
<sequence>MRFVPSCSDIFILDHKKKSAKHHHSSGEAQERQKHPRSEEVLTGSSHGLGLSEDQFQLLLTSLPDAFLRCKDSGGMLYSPSLPTSSISYFIVSSPSSSSSWPSPDYDEDVDSPVTEAMPRSTFLQKVDHLALFRYLGDNLGIPMEDDVPGPSFGLFQQFHSCPPTSLSVNKEVLDPILREWKDQEKAYLPRFLIRFYPLAKGDFEFPSSLKIDPLLSHLASRPSILSEEVPISNFVDRRVKASLKKSFLGLNLALRAAIYTVYPLQSLVKEFHSLTLALQECC</sequence>
<dbReference type="EMBL" id="JANPWB010000004">
    <property type="protein sequence ID" value="KAJ1191488.1"/>
    <property type="molecule type" value="Genomic_DNA"/>
</dbReference>
<dbReference type="AlphaFoldDB" id="A0AAV7URJ1"/>
<dbReference type="Gene3D" id="1.10.287.3160">
    <property type="match status" value="1"/>
</dbReference>
<name>A0AAV7URJ1_PLEWA</name>
<keyword evidence="3" id="KW-1185">Reference proteome</keyword>
<evidence type="ECO:0000313" key="2">
    <source>
        <dbReference type="EMBL" id="KAJ1191488.1"/>
    </source>
</evidence>
<accession>A0AAV7URJ1</accession>
<evidence type="ECO:0000256" key="1">
    <source>
        <dbReference type="SAM" id="MobiDB-lite"/>
    </source>
</evidence>
<feature type="compositionally biased region" description="Basic and acidic residues" evidence="1">
    <location>
        <begin position="25"/>
        <end position="40"/>
    </location>
</feature>
<evidence type="ECO:0000313" key="3">
    <source>
        <dbReference type="Proteomes" id="UP001066276"/>
    </source>
</evidence>
<protein>
    <submittedName>
        <fullName evidence="2">Uncharacterized protein</fullName>
    </submittedName>
</protein>
<dbReference type="Proteomes" id="UP001066276">
    <property type="component" value="Chromosome 2_2"/>
</dbReference>
<proteinExistence type="predicted"/>
<reference evidence="2" key="1">
    <citation type="journal article" date="2022" name="bioRxiv">
        <title>Sequencing and chromosome-scale assembly of the giantPleurodeles waltlgenome.</title>
        <authorList>
            <person name="Brown T."/>
            <person name="Elewa A."/>
            <person name="Iarovenko S."/>
            <person name="Subramanian E."/>
            <person name="Araus A.J."/>
            <person name="Petzold A."/>
            <person name="Susuki M."/>
            <person name="Suzuki K.-i.T."/>
            <person name="Hayashi T."/>
            <person name="Toyoda A."/>
            <person name="Oliveira C."/>
            <person name="Osipova E."/>
            <person name="Leigh N.D."/>
            <person name="Simon A."/>
            <person name="Yun M.H."/>
        </authorList>
    </citation>
    <scope>NUCLEOTIDE SEQUENCE</scope>
    <source>
        <strain evidence="2">20211129_DDA</strain>
        <tissue evidence="2">Liver</tissue>
    </source>
</reference>
<gene>
    <name evidence="2" type="ORF">NDU88_000804</name>
</gene>